<dbReference type="GO" id="GO:0005737">
    <property type="term" value="C:cytoplasm"/>
    <property type="evidence" value="ECO:0007669"/>
    <property type="project" value="TreeGrafter"/>
</dbReference>
<dbReference type="GO" id="GO:0008270">
    <property type="term" value="F:zinc ion binding"/>
    <property type="evidence" value="ECO:0007669"/>
    <property type="project" value="UniProtKB-UniRule"/>
</dbReference>
<comment type="catalytic activity">
    <reaction evidence="7 9">
        <text>L-methionyl-[protein] + [thioredoxin]-disulfide + H2O = L-methionyl-(R)-S-oxide-[protein] + [thioredoxin]-dithiol</text>
        <dbReference type="Rhea" id="RHEA:24164"/>
        <dbReference type="Rhea" id="RHEA-COMP:10698"/>
        <dbReference type="Rhea" id="RHEA-COMP:10700"/>
        <dbReference type="Rhea" id="RHEA-COMP:12313"/>
        <dbReference type="Rhea" id="RHEA-COMP:12314"/>
        <dbReference type="ChEBI" id="CHEBI:15377"/>
        <dbReference type="ChEBI" id="CHEBI:16044"/>
        <dbReference type="ChEBI" id="CHEBI:29950"/>
        <dbReference type="ChEBI" id="CHEBI:45764"/>
        <dbReference type="ChEBI" id="CHEBI:50058"/>
        <dbReference type="EC" id="1.8.4.12"/>
    </reaction>
</comment>
<evidence type="ECO:0000256" key="1">
    <source>
        <dbReference type="ARBA" id="ARBA00007174"/>
    </source>
</evidence>
<protein>
    <recommendedName>
        <fullName evidence="3 9">Peptide methionine sulfoxide reductase MsrB</fullName>
        <ecNumber evidence="2 9">1.8.4.12</ecNumber>
    </recommendedName>
    <alternativeName>
        <fullName evidence="8 9">Peptide-methionine (R)-S-oxide reductase</fullName>
    </alternativeName>
</protein>
<evidence type="ECO:0000256" key="8">
    <source>
        <dbReference type="ARBA" id="ARBA00075819"/>
    </source>
</evidence>
<reference evidence="11 12" key="1">
    <citation type="journal article" date="2014" name="Genome Announc.">
        <title>Draft Genome Sequence of Moraxella bovoculi Strain 237T (ATCC BAA-1259T) Isolated from a Calf with Infectious Bovine Keratoconjunctivitis.</title>
        <authorList>
            <person name="Calcutt M.J."/>
            <person name="Foecking M.F."/>
            <person name="Martin N.T."/>
            <person name="Mhlanga-Mutangadura T."/>
            <person name="Reilly T.J."/>
        </authorList>
    </citation>
    <scope>NUCLEOTIDE SEQUENCE [LARGE SCALE GENOMIC DNA]</scope>
    <source>
        <strain evidence="11 12">237</strain>
    </source>
</reference>
<accession>A0A066UJN2</accession>
<evidence type="ECO:0000256" key="4">
    <source>
        <dbReference type="ARBA" id="ARBA00022723"/>
    </source>
</evidence>
<evidence type="ECO:0000256" key="7">
    <source>
        <dbReference type="ARBA" id="ARBA00048488"/>
    </source>
</evidence>
<dbReference type="Gene3D" id="2.170.150.20">
    <property type="entry name" value="Peptide methionine sulfoxide reductase"/>
    <property type="match status" value="1"/>
</dbReference>
<evidence type="ECO:0000256" key="5">
    <source>
        <dbReference type="ARBA" id="ARBA00022833"/>
    </source>
</evidence>
<feature type="binding site" evidence="9">
    <location>
        <position position="57"/>
    </location>
    <ligand>
        <name>Zn(2+)</name>
        <dbReference type="ChEBI" id="CHEBI:29105"/>
    </ligand>
</feature>
<dbReference type="EMBL" id="AOMT01000005">
    <property type="protein sequence ID" value="KDN26077.1"/>
    <property type="molecule type" value="Genomic_DNA"/>
</dbReference>
<feature type="binding site" evidence="9">
    <location>
        <position position="109"/>
    </location>
    <ligand>
        <name>Zn(2+)</name>
        <dbReference type="ChEBI" id="CHEBI:29105"/>
    </ligand>
</feature>
<dbReference type="FunFam" id="2.170.150.20:FF:000001">
    <property type="entry name" value="Peptide methionine sulfoxide reductase MsrB"/>
    <property type="match status" value="1"/>
</dbReference>
<dbReference type="AlphaFoldDB" id="A0A066UJN2"/>
<keyword evidence="12" id="KW-1185">Reference proteome</keyword>
<dbReference type="GO" id="GO:0030091">
    <property type="term" value="P:protein repair"/>
    <property type="evidence" value="ECO:0007669"/>
    <property type="project" value="InterPro"/>
</dbReference>
<evidence type="ECO:0000256" key="2">
    <source>
        <dbReference type="ARBA" id="ARBA00012499"/>
    </source>
</evidence>
<proteinExistence type="inferred from homology"/>
<sequence length="141" mass="15990">MLLPDHSLSPDEIAQLTEQDWQNRLTADEYYVLRQKGTERPFTGLYTDVFETGVYRCKGCNTKLFDSDSKYHSGCGWPSFDKTINDTVLTETLDLSHGMRRIEVTCSNCGGHLGHVFPDGPRETTGMRYCINSIAIDFEPN</sequence>
<dbReference type="PANTHER" id="PTHR10173">
    <property type="entry name" value="METHIONINE SULFOXIDE REDUCTASE"/>
    <property type="match status" value="1"/>
</dbReference>
<dbReference type="PANTHER" id="PTHR10173:SF52">
    <property type="entry name" value="METHIONINE-R-SULFOXIDE REDUCTASE B1"/>
    <property type="match status" value="1"/>
</dbReference>
<comment type="similarity">
    <text evidence="1 9">Belongs to the MsrB Met sulfoxide reductase family.</text>
</comment>
<dbReference type="GO" id="GO:0033743">
    <property type="term" value="F:peptide-methionine (R)-S-oxide reductase activity"/>
    <property type="evidence" value="ECO:0007669"/>
    <property type="project" value="UniProtKB-UniRule"/>
</dbReference>
<keyword evidence="5 9" id="KW-0862">Zinc</keyword>
<comment type="caution">
    <text evidence="11">The sequence shown here is derived from an EMBL/GenBank/DDBJ whole genome shotgun (WGS) entry which is preliminary data.</text>
</comment>
<feature type="binding site" evidence="9">
    <location>
        <position position="60"/>
    </location>
    <ligand>
        <name>Zn(2+)</name>
        <dbReference type="ChEBI" id="CHEBI:29105"/>
    </ligand>
</feature>
<evidence type="ECO:0000256" key="6">
    <source>
        <dbReference type="ARBA" id="ARBA00023002"/>
    </source>
</evidence>
<dbReference type="InterPro" id="IPR028427">
    <property type="entry name" value="Met_Sox_Rdtase_MsrB"/>
</dbReference>
<dbReference type="SUPFAM" id="SSF51316">
    <property type="entry name" value="Mss4-like"/>
    <property type="match status" value="1"/>
</dbReference>
<keyword evidence="6 9" id="KW-0560">Oxidoreductase</keyword>
<dbReference type="EC" id="1.8.4.12" evidence="2 9"/>
<dbReference type="GO" id="GO:0006979">
    <property type="term" value="P:response to oxidative stress"/>
    <property type="evidence" value="ECO:0007669"/>
    <property type="project" value="InterPro"/>
</dbReference>
<dbReference type="InterPro" id="IPR002579">
    <property type="entry name" value="Met_Sox_Rdtase_MsrB_dom"/>
</dbReference>
<evidence type="ECO:0000256" key="9">
    <source>
        <dbReference type="HAMAP-Rule" id="MF_01400"/>
    </source>
</evidence>
<feature type="binding site" evidence="9">
    <location>
        <position position="106"/>
    </location>
    <ligand>
        <name>Zn(2+)</name>
        <dbReference type="ChEBI" id="CHEBI:29105"/>
    </ligand>
</feature>
<dbReference type="OrthoDB" id="9785497at2"/>
<evidence type="ECO:0000313" key="11">
    <source>
        <dbReference type="EMBL" id="KDN26077.1"/>
    </source>
</evidence>
<feature type="domain" description="MsrB" evidence="10">
    <location>
        <begin position="18"/>
        <end position="141"/>
    </location>
</feature>
<name>A0A066UJN2_9GAMM</name>
<dbReference type="RefSeq" id="WP_052585253.1">
    <property type="nucleotide sequence ID" value="NZ_AOMT01000005.1"/>
</dbReference>
<evidence type="ECO:0000313" key="12">
    <source>
        <dbReference type="Proteomes" id="UP000035860"/>
    </source>
</evidence>
<dbReference type="eggNOG" id="COG0229">
    <property type="taxonomic scope" value="Bacteria"/>
</dbReference>
<dbReference type="NCBIfam" id="TIGR00357">
    <property type="entry name" value="peptide-methionine (R)-S-oxide reductase MsrB"/>
    <property type="match status" value="1"/>
</dbReference>
<dbReference type="HAMAP" id="MF_01400">
    <property type="entry name" value="MsrB"/>
    <property type="match status" value="1"/>
</dbReference>
<dbReference type="PROSITE" id="PS51790">
    <property type="entry name" value="MSRB"/>
    <property type="match status" value="1"/>
</dbReference>
<evidence type="ECO:0000259" key="10">
    <source>
        <dbReference type="PROSITE" id="PS51790"/>
    </source>
</evidence>
<comment type="cofactor">
    <cofactor evidence="9">
        <name>Zn(2+)</name>
        <dbReference type="ChEBI" id="CHEBI:29105"/>
    </cofactor>
    <text evidence="9">Binds 1 zinc ion per subunit. The zinc ion is important for the structural integrity of the protein.</text>
</comment>
<gene>
    <name evidence="9" type="primary">msrB</name>
    <name evidence="11" type="ORF">MBO_02770</name>
</gene>
<dbReference type="Proteomes" id="UP000035860">
    <property type="component" value="Unassembled WGS sequence"/>
</dbReference>
<feature type="active site" description="Nucleophile" evidence="9">
    <location>
        <position position="130"/>
    </location>
</feature>
<keyword evidence="4 9" id="KW-0479">Metal-binding</keyword>
<organism evidence="11 12">
    <name type="scientific">Moraxella bovoculi 237</name>
    <dbReference type="NCBI Taxonomy" id="743974"/>
    <lineage>
        <taxon>Bacteria</taxon>
        <taxon>Pseudomonadati</taxon>
        <taxon>Pseudomonadota</taxon>
        <taxon>Gammaproteobacteria</taxon>
        <taxon>Moraxellales</taxon>
        <taxon>Moraxellaceae</taxon>
        <taxon>Moraxella</taxon>
    </lineage>
</organism>
<dbReference type="InterPro" id="IPR011057">
    <property type="entry name" value="Mss4-like_sf"/>
</dbReference>
<dbReference type="Pfam" id="PF01641">
    <property type="entry name" value="SelR"/>
    <property type="match status" value="1"/>
</dbReference>
<evidence type="ECO:0000256" key="3">
    <source>
        <dbReference type="ARBA" id="ARBA00021130"/>
    </source>
</evidence>